<keyword evidence="6" id="KW-1185">Reference proteome</keyword>
<feature type="non-terminal residue" evidence="5">
    <location>
        <position position="1"/>
    </location>
</feature>
<sequence>VISVCSDDWLVVRIERRPFGNDTELRVDDIYLGNNCSVTRVLSLNYEFSYPAVSCGINKFVFQGNVFILSEIRYRLVQELTRRFQVICSVKRPKSFSTEPFGLNRYSVSAFCGGTQIIGQEPSVSSQRKACEPSFSSSH</sequence>
<dbReference type="GO" id="GO:0005576">
    <property type="term" value="C:extracellular region"/>
    <property type="evidence" value="ECO:0007669"/>
    <property type="project" value="UniProtKB-SubCell"/>
</dbReference>
<keyword evidence="3" id="KW-0964">Secreted</keyword>
<feature type="non-terminal residue" evidence="5">
    <location>
        <position position="139"/>
    </location>
</feature>
<evidence type="ECO:0000256" key="2">
    <source>
        <dbReference type="ARBA" id="ARBA00010071"/>
    </source>
</evidence>
<protein>
    <recommendedName>
        <fullName evidence="7">ZP domain-containing protein</fullName>
    </recommendedName>
</protein>
<dbReference type="Proteomes" id="UP001488838">
    <property type="component" value="Unassembled WGS sequence"/>
</dbReference>
<evidence type="ECO:0000256" key="3">
    <source>
        <dbReference type="ARBA" id="ARBA00022525"/>
    </source>
</evidence>
<gene>
    <name evidence="5" type="ORF">U0070_015989</name>
</gene>
<comment type="subcellular location">
    <subcellularLocation>
        <location evidence="1">Secreted</location>
    </subcellularLocation>
</comment>
<accession>A0AAW0H4A3</accession>
<dbReference type="InterPro" id="IPR033222">
    <property type="entry name" value="PLAC1_fam"/>
</dbReference>
<name>A0AAW0H4A3_MYOGA</name>
<dbReference type="AlphaFoldDB" id="A0AAW0H4A3"/>
<reference evidence="5 6" key="1">
    <citation type="journal article" date="2023" name="bioRxiv">
        <title>Conserved and derived expression patterns and positive selection on dental genes reveal complex evolutionary context of ever-growing rodent molars.</title>
        <authorList>
            <person name="Calamari Z.T."/>
            <person name="Song A."/>
            <person name="Cohen E."/>
            <person name="Akter M."/>
            <person name="Roy R.D."/>
            <person name="Hallikas O."/>
            <person name="Christensen M.M."/>
            <person name="Li P."/>
            <person name="Marangoni P."/>
            <person name="Jernvall J."/>
            <person name="Klein O.D."/>
        </authorList>
    </citation>
    <scope>NUCLEOTIDE SEQUENCE [LARGE SCALE GENOMIC DNA]</scope>
    <source>
        <strain evidence="5">V071</strain>
    </source>
</reference>
<dbReference type="PANTHER" id="PTHR14380:SF9">
    <property type="entry name" value="OOCYTE-SECRETED PROTEIN 4B"/>
    <property type="match status" value="1"/>
</dbReference>
<dbReference type="PANTHER" id="PTHR14380">
    <property type="entry name" value="PLACENTA-SPECIFIC PROTEIN 1"/>
    <property type="match status" value="1"/>
</dbReference>
<keyword evidence="4" id="KW-0732">Signal</keyword>
<comment type="caution">
    <text evidence="5">The sequence shown here is derived from an EMBL/GenBank/DDBJ whole genome shotgun (WGS) entry which is preliminary data.</text>
</comment>
<dbReference type="EMBL" id="JBBHLL010001478">
    <property type="protein sequence ID" value="KAK7796047.1"/>
    <property type="molecule type" value="Genomic_DNA"/>
</dbReference>
<comment type="similarity">
    <text evidence="2">Belongs to the PLAC1 family.</text>
</comment>
<evidence type="ECO:0000313" key="6">
    <source>
        <dbReference type="Proteomes" id="UP001488838"/>
    </source>
</evidence>
<evidence type="ECO:0000256" key="4">
    <source>
        <dbReference type="ARBA" id="ARBA00022729"/>
    </source>
</evidence>
<evidence type="ECO:0008006" key="7">
    <source>
        <dbReference type="Google" id="ProtNLM"/>
    </source>
</evidence>
<evidence type="ECO:0000313" key="5">
    <source>
        <dbReference type="EMBL" id="KAK7796047.1"/>
    </source>
</evidence>
<evidence type="ECO:0000256" key="1">
    <source>
        <dbReference type="ARBA" id="ARBA00004613"/>
    </source>
</evidence>
<organism evidence="5 6">
    <name type="scientific">Myodes glareolus</name>
    <name type="common">Bank vole</name>
    <name type="synonym">Clethrionomys glareolus</name>
    <dbReference type="NCBI Taxonomy" id="447135"/>
    <lineage>
        <taxon>Eukaryota</taxon>
        <taxon>Metazoa</taxon>
        <taxon>Chordata</taxon>
        <taxon>Craniata</taxon>
        <taxon>Vertebrata</taxon>
        <taxon>Euteleostomi</taxon>
        <taxon>Mammalia</taxon>
        <taxon>Eutheria</taxon>
        <taxon>Euarchontoglires</taxon>
        <taxon>Glires</taxon>
        <taxon>Rodentia</taxon>
        <taxon>Myomorpha</taxon>
        <taxon>Muroidea</taxon>
        <taxon>Cricetidae</taxon>
        <taxon>Arvicolinae</taxon>
        <taxon>Myodes</taxon>
    </lineage>
</organism>
<proteinExistence type="inferred from homology"/>